<dbReference type="Proteomes" id="UP000693970">
    <property type="component" value="Unassembled WGS sequence"/>
</dbReference>
<sequence>MKNRLWCKHGSASASERSCRDPPDTVTSDDGSSTSMTSNASAASPAPDEVLLHRFLRRSSPRLSFASPRRNNNLEEEKKNHSPVAKRFVIRRFSESQNVLVRKSCSSKRVMLMLLFGTLVAFLTAKSRERKKMFIRPLKSASYLRDRPIRWPKPKVVVLPGPHSTETTYTQMCMAKWTTNLPQPLLED</sequence>
<keyword evidence="3" id="KW-1185">Reference proteome</keyword>
<feature type="compositionally biased region" description="Low complexity" evidence="1">
    <location>
        <begin position="24"/>
        <end position="46"/>
    </location>
</feature>
<dbReference type="EMBL" id="JAGRRH010000017">
    <property type="protein sequence ID" value="KAG7352668.1"/>
    <property type="molecule type" value="Genomic_DNA"/>
</dbReference>
<reference evidence="2" key="2">
    <citation type="submission" date="2021-04" db="EMBL/GenBank/DDBJ databases">
        <authorList>
            <person name="Podell S."/>
        </authorList>
    </citation>
    <scope>NUCLEOTIDE SEQUENCE</scope>
    <source>
        <strain evidence="2">Hildebrandi</strain>
    </source>
</reference>
<organism evidence="2 3">
    <name type="scientific">Nitzschia inconspicua</name>
    <dbReference type="NCBI Taxonomy" id="303405"/>
    <lineage>
        <taxon>Eukaryota</taxon>
        <taxon>Sar</taxon>
        <taxon>Stramenopiles</taxon>
        <taxon>Ochrophyta</taxon>
        <taxon>Bacillariophyta</taxon>
        <taxon>Bacillariophyceae</taxon>
        <taxon>Bacillariophycidae</taxon>
        <taxon>Bacillariales</taxon>
        <taxon>Bacillariaceae</taxon>
        <taxon>Nitzschia</taxon>
    </lineage>
</organism>
<dbReference type="AlphaFoldDB" id="A0A9K3L0K8"/>
<feature type="region of interest" description="Disordered" evidence="1">
    <location>
        <begin position="1"/>
        <end position="46"/>
    </location>
</feature>
<gene>
    <name evidence="2" type="ORF">IV203_008716</name>
</gene>
<protein>
    <submittedName>
        <fullName evidence="2">Uncharacterized protein</fullName>
    </submittedName>
</protein>
<reference evidence="2" key="1">
    <citation type="journal article" date="2021" name="Sci. Rep.">
        <title>Diploid genomic architecture of Nitzschia inconspicua, an elite biomass production diatom.</title>
        <authorList>
            <person name="Oliver A."/>
            <person name="Podell S."/>
            <person name="Pinowska A."/>
            <person name="Traller J.C."/>
            <person name="Smith S.R."/>
            <person name="McClure R."/>
            <person name="Beliaev A."/>
            <person name="Bohutskyi P."/>
            <person name="Hill E.A."/>
            <person name="Rabines A."/>
            <person name="Zheng H."/>
            <person name="Allen L.Z."/>
            <person name="Kuo A."/>
            <person name="Grigoriev I.V."/>
            <person name="Allen A.E."/>
            <person name="Hazlebeck D."/>
            <person name="Allen E.E."/>
        </authorList>
    </citation>
    <scope>NUCLEOTIDE SEQUENCE</scope>
    <source>
        <strain evidence="2">Hildebrandi</strain>
    </source>
</reference>
<accession>A0A9K3L0K8</accession>
<proteinExistence type="predicted"/>
<evidence type="ECO:0000256" key="1">
    <source>
        <dbReference type="SAM" id="MobiDB-lite"/>
    </source>
</evidence>
<evidence type="ECO:0000313" key="3">
    <source>
        <dbReference type="Proteomes" id="UP000693970"/>
    </source>
</evidence>
<comment type="caution">
    <text evidence="2">The sequence shown here is derived from an EMBL/GenBank/DDBJ whole genome shotgun (WGS) entry which is preliminary data.</text>
</comment>
<evidence type="ECO:0000313" key="2">
    <source>
        <dbReference type="EMBL" id="KAG7352668.1"/>
    </source>
</evidence>
<name>A0A9K3L0K8_9STRA</name>